<proteinExistence type="predicted"/>
<dbReference type="Gene3D" id="3.40.50.720">
    <property type="entry name" value="NAD(P)-binding Rossmann-like Domain"/>
    <property type="match status" value="1"/>
</dbReference>
<organism evidence="3 4">
    <name type="scientific">Paraglaciecola agarilytica NO2</name>
    <dbReference type="NCBI Taxonomy" id="1125747"/>
    <lineage>
        <taxon>Bacteria</taxon>
        <taxon>Pseudomonadati</taxon>
        <taxon>Pseudomonadota</taxon>
        <taxon>Gammaproteobacteria</taxon>
        <taxon>Alteromonadales</taxon>
        <taxon>Alteromonadaceae</taxon>
        <taxon>Paraglaciecola</taxon>
    </lineage>
</organism>
<feature type="domain" description="Oxidoreductase N-terminal" evidence="2">
    <location>
        <begin position="4"/>
        <end position="89"/>
    </location>
</feature>
<dbReference type="EMBL" id="BAEK01000017">
    <property type="protein sequence ID" value="GAC03755.1"/>
    <property type="molecule type" value="Genomic_DNA"/>
</dbReference>
<dbReference type="PANTHER" id="PTHR43205">
    <property type="entry name" value="PROSTAGLANDIN REDUCTASE"/>
    <property type="match status" value="1"/>
</dbReference>
<dbReference type="InterPro" id="IPR011032">
    <property type="entry name" value="GroES-like_sf"/>
</dbReference>
<dbReference type="PANTHER" id="PTHR43205:SF42">
    <property type="entry name" value="ALCOHOL DEHYDROGENASE, ZINC-CONTAINING (AFU_ORTHOLOGUE AFUA_7G04530)"/>
    <property type="match status" value="1"/>
</dbReference>
<evidence type="ECO:0000259" key="2">
    <source>
        <dbReference type="Pfam" id="PF16884"/>
    </source>
</evidence>
<dbReference type="SUPFAM" id="SSF50129">
    <property type="entry name" value="GroES-like"/>
    <property type="match status" value="1"/>
</dbReference>
<accession>A0ABQ0I342</accession>
<sequence length="176" mass="18894">MGSYKVDVLALDDRPVVPIRDGEVRVKLAYISLDSSNLMWLKLLTGWMEEVHVDDIMKGSSIAFVETSKTDGFQVGYLVSGPINWSIRANISVDLSTLLNKNDSKPITTHLSIFSHVGRAAMIGMCYVGKIKAGESVLVSGAAGATGSLACKIAKAQKRKTARLLVLAAEKRSAIG</sequence>
<evidence type="ECO:0000313" key="4">
    <source>
        <dbReference type="Proteomes" id="UP000008372"/>
    </source>
</evidence>
<dbReference type="Pfam" id="PF16884">
    <property type="entry name" value="ADH_N_2"/>
    <property type="match status" value="1"/>
</dbReference>
<keyword evidence="4" id="KW-1185">Reference proteome</keyword>
<evidence type="ECO:0000313" key="3">
    <source>
        <dbReference type="EMBL" id="GAC03755.1"/>
    </source>
</evidence>
<dbReference type="Gene3D" id="3.90.180.10">
    <property type="entry name" value="Medium-chain alcohol dehydrogenases, catalytic domain"/>
    <property type="match status" value="1"/>
</dbReference>
<comment type="caution">
    <text evidence="3">The sequence shown here is derived from an EMBL/GenBank/DDBJ whole genome shotgun (WGS) entry which is preliminary data.</text>
</comment>
<reference evidence="3 4" key="1">
    <citation type="journal article" date="2014" name="Environ. Microbiol.">
        <title>Comparative genomics of the marine bacterial genus Glaciecola reveals the high degree of genomic diversity and genomic characteristic for cold adaptation.</title>
        <authorList>
            <person name="Qin Q.L."/>
            <person name="Xie B.B."/>
            <person name="Yu Y."/>
            <person name="Shu Y.L."/>
            <person name="Rong J.C."/>
            <person name="Zhang Y.J."/>
            <person name="Zhao D.L."/>
            <person name="Chen X.L."/>
            <person name="Zhang X.Y."/>
            <person name="Chen B."/>
            <person name="Zhou B.C."/>
            <person name="Zhang Y.Z."/>
        </authorList>
    </citation>
    <scope>NUCLEOTIDE SEQUENCE [LARGE SCALE GENOMIC DNA]</scope>
    <source>
        <strain evidence="3 4">NO2</strain>
    </source>
</reference>
<gene>
    <name evidence="3" type="ORF">GAGA_0892</name>
</gene>
<dbReference type="Proteomes" id="UP000008372">
    <property type="component" value="Unassembled WGS sequence"/>
</dbReference>
<dbReference type="InterPro" id="IPR045010">
    <property type="entry name" value="MDR_fam"/>
</dbReference>
<evidence type="ECO:0000256" key="1">
    <source>
        <dbReference type="ARBA" id="ARBA00023002"/>
    </source>
</evidence>
<name>A0ABQ0I342_9ALTE</name>
<dbReference type="SUPFAM" id="SSF51735">
    <property type="entry name" value="NAD(P)-binding Rossmann-fold domains"/>
    <property type="match status" value="1"/>
</dbReference>
<protein>
    <recommendedName>
        <fullName evidence="2">Oxidoreductase N-terminal domain-containing protein</fullName>
    </recommendedName>
</protein>
<keyword evidence="1" id="KW-0560">Oxidoreductase</keyword>
<dbReference type="InterPro" id="IPR036291">
    <property type="entry name" value="NAD(P)-bd_dom_sf"/>
</dbReference>
<dbReference type="InterPro" id="IPR041694">
    <property type="entry name" value="ADH_N_2"/>
</dbReference>